<dbReference type="AlphaFoldDB" id="A0A0B5FEC3"/>
<dbReference type="InterPro" id="IPR028098">
    <property type="entry name" value="Glyco_trans_4-like_N"/>
</dbReference>
<evidence type="ECO:0000313" key="2">
    <source>
        <dbReference type="EMBL" id="AJF05643.1"/>
    </source>
</evidence>
<name>A0A0B5FEC3_9BACT</name>
<dbReference type="PANTHER" id="PTHR45947">
    <property type="entry name" value="SULFOQUINOVOSYL TRANSFERASE SQD2"/>
    <property type="match status" value="1"/>
</dbReference>
<evidence type="ECO:0000259" key="1">
    <source>
        <dbReference type="Pfam" id="PF13439"/>
    </source>
</evidence>
<dbReference type="SUPFAM" id="SSF53756">
    <property type="entry name" value="UDP-Glycosyltransferase/glycogen phosphorylase"/>
    <property type="match status" value="1"/>
</dbReference>
<dbReference type="InterPro" id="IPR050194">
    <property type="entry name" value="Glycosyltransferase_grp1"/>
</dbReference>
<keyword evidence="3" id="KW-1185">Reference proteome</keyword>
<organism evidence="2 3">
    <name type="scientific">Geoalkalibacter subterraneus</name>
    <dbReference type="NCBI Taxonomy" id="483547"/>
    <lineage>
        <taxon>Bacteria</taxon>
        <taxon>Pseudomonadati</taxon>
        <taxon>Thermodesulfobacteriota</taxon>
        <taxon>Desulfuromonadia</taxon>
        <taxon>Desulfuromonadales</taxon>
        <taxon>Geoalkalibacteraceae</taxon>
        <taxon>Geoalkalibacter</taxon>
    </lineage>
</organism>
<accession>A0A0B5FEC3</accession>
<dbReference type="KEGG" id="gsb:GSUB_02390"/>
<feature type="domain" description="Glycosyltransferase subfamily 4-like N-terminal" evidence="1">
    <location>
        <begin position="17"/>
        <end position="129"/>
    </location>
</feature>
<dbReference type="PANTHER" id="PTHR45947:SF3">
    <property type="entry name" value="SULFOQUINOVOSYL TRANSFERASE SQD2"/>
    <property type="match status" value="1"/>
</dbReference>
<dbReference type="Gene3D" id="3.40.50.2000">
    <property type="entry name" value="Glycogen Phosphorylase B"/>
    <property type="match status" value="1"/>
</dbReference>
<sequence length="140" mass="15294">MKSLRLTLVSETFIPQVNGVSRTLDRLVRHLASRGDRVQLIIPRYDAVGSVPPSVEKSEWSAFKLPFYKEVLLPVARTANVRRTIEGFCPDIVHIATEGPLGFAALRAARAIGVPTVGSYHTGFEIVGKVHLHSVPPALS</sequence>
<dbReference type="GO" id="GO:0016757">
    <property type="term" value="F:glycosyltransferase activity"/>
    <property type="evidence" value="ECO:0007669"/>
    <property type="project" value="TreeGrafter"/>
</dbReference>
<proteinExistence type="predicted"/>
<dbReference type="STRING" id="483547.GSUB_02390"/>
<dbReference type="OrthoDB" id="9802525at2"/>
<reference evidence="2 3" key="1">
    <citation type="journal article" date="2015" name="Genome Announc.">
        <title>Genomes of Geoalkalibacter ferrihydriticus Z-0531T and Geoalkalibacter subterraneus Red1T, Two Haloalkaliphilic Metal-Reducing Deltaproteobacteria.</title>
        <authorList>
            <person name="Badalamenti J.P."/>
            <person name="Krajmalnik-Brown R."/>
            <person name="Torres C.I."/>
            <person name="Bond D.R."/>
        </authorList>
    </citation>
    <scope>NUCLEOTIDE SEQUENCE [LARGE SCALE GENOMIC DNA]</scope>
    <source>
        <strain evidence="2 3">Red1</strain>
    </source>
</reference>
<evidence type="ECO:0000313" key="3">
    <source>
        <dbReference type="Proteomes" id="UP000035036"/>
    </source>
</evidence>
<dbReference type="RefSeq" id="WP_040199025.1">
    <property type="nucleotide sequence ID" value="NZ_CP010311.1"/>
</dbReference>
<dbReference type="Pfam" id="PF13439">
    <property type="entry name" value="Glyco_transf_4"/>
    <property type="match status" value="1"/>
</dbReference>
<gene>
    <name evidence="2" type="ORF">GSUB_02390</name>
</gene>
<protein>
    <recommendedName>
        <fullName evidence="1">Glycosyltransferase subfamily 4-like N-terminal domain-containing protein</fullName>
    </recommendedName>
</protein>
<dbReference type="EMBL" id="CP010311">
    <property type="protein sequence ID" value="AJF05643.1"/>
    <property type="molecule type" value="Genomic_DNA"/>
</dbReference>
<dbReference type="HOGENOM" id="CLU_1832311_0_0_7"/>
<dbReference type="Proteomes" id="UP000035036">
    <property type="component" value="Chromosome"/>
</dbReference>